<proteinExistence type="predicted"/>
<evidence type="ECO:0000313" key="1">
    <source>
        <dbReference type="EMBL" id="GAI92523.1"/>
    </source>
</evidence>
<reference evidence="1" key="1">
    <citation type="journal article" date="2014" name="Front. Microbiol.">
        <title>High frequency of phylogenetically diverse reductive dehalogenase-homologous genes in deep subseafloor sedimentary metagenomes.</title>
        <authorList>
            <person name="Kawai M."/>
            <person name="Futagami T."/>
            <person name="Toyoda A."/>
            <person name="Takaki Y."/>
            <person name="Nishi S."/>
            <person name="Hori S."/>
            <person name="Arai W."/>
            <person name="Tsubouchi T."/>
            <person name="Morono Y."/>
            <person name="Uchiyama I."/>
            <person name="Ito T."/>
            <person name="Fujiyama A."/>
            <person name="Inagaki F."/>
            <person name="Takami H."/>
        </authorList>
    </citation>
    <scope>NUCLEOTIDE SEQUENCE</scope>
    <source>
        <strain evidence="1">Expedition CK06-06</strain>
    </source>
</reference>
<accession>X1SHU7</accession>
<name>X1SHU7_9ZZZZ</name>
<organism evidence="1">
    <name type="scientific">marine sediment metagenome</name>
    <dbReference type="NCBI Taxonomy" id="412755"/>
    <lineage>
        <taxon>unclassified sequences</taxon>
        <taxon>metagenomes</taxon>
        <taxon>ecological metagenomes</taxon>
    </lineage>
</organism>
<comment type="caution">
    <text evidence="1">The sequence shown here is derived from an EMBL/GenBank/DDBJ whole genome shotgun (WGS) entry which is preliminary data.</text>
</comment>
<dbReference type="AlphaFoldDB" id="X1SHU7"/>
<protein>
    <submittedName>
        <fullName evidence="1">Uncharacterized protein</fullName>
    </submittedName>
</protein>
<gene>
    <name evidence="1" type="ORF">S12H4_34643</name>
</gene>
<dbReference type="EMBL" id="BARW01020517">
    <property type="protein sequence ID" value="GAI92523.1"/>
    <property type="molecule type" value="Genomic_DNA"/>
</dbReference>
<sequence>MTTKSWRMEAKRRWGKKAAWIHGDGQFALLAWCRVLTVTLYTTRTEAEEQKKEIDRTACGGLCTGDHEIIDLSIT</sequence>